<evidence type="ECO:0000313" key="9">
    <source>
        <dbReference type="Proteomes" id="UP000177507"/>
    </source>
</evidence>
<keyword evidence="6" id="KW-0472">Membrane</keyword>
<evidence type="ECO:0000256" key="2">
    <source>
        <dbReference type="ARBA" id="ARBA00022618"/>
    </source>
</evidence>
<sequence length="268" mass="30890">MNFRVQKYKDELKNKKRKKLLSKAVVLCLLIVIGMVSSIYLLFFSKLLDVRSITIEAADEMRAQLNIAAEDWLNKKFGFFPRRSNILFLSGDQLSSTLIDQFPRLESARVVKKIPHSLEISVEERKSAGIWCLSDGVRCLYFDKNGVAFNETQSSAGYLILNVKDMRSRELKLGDIVADNIWLASIIKARELLTKNDLDIRKFVIPAESFDEFYAITASGWKIVFSNSTDISKQIDALRIFLEEKPSINQKANLQYIDLRIQDRIYYK</sequence>
<feature type="domain" description="POTRA" evidence="7">
    <location>
        <begin position="83"/>
        <end position="125"/>
    </location>
</feature>
<evidence type="ECO:0000256" key="5">
    <source>
        <dbReference type="ARBA" id="ARBA00023306"/>
    </source>
</evidence>
<organism evidence="8 9">
    <name type="scientific">Candidatus Yanofskybacteria bacterium RIFCSPHIGHO2_01_FULL_44_17</name>
    <dbReference type="NCBI Taxonomy" id="1802668"/>
    <lineage>
        <taxon>Bacteria</taxon>
        <taxon>Candidatus Yanofskyibacteriota</taxon>
    </lineage>
</organism>
<proteinExistence type="predicted"/>
<evidence type="ECO:0000259" key="7">
    <source>
        <dbReference type="Pfam" id="PF08478"/>
    </source>
</evidence>
<protein>
    <recommendedName>
        <fullName evidence="7">POTRA domain-containing protein</fullName>
    </recommendedName>
</protein>
<accession>A0A1F8EV68</accession>
<name>A0A1F8EV68_9BACT</name>
<dbReference type="STRING" id="1802668.A2831_01305"/>
<evidence type="ECO:0000256" key="4">
    <source>
        <dbReference type="ARBA" id="ARBA00022989"/>
    </source>
</evidence>
<keyword evidence="2" id="KW-0132">Cell division</keyword>
<keyword evidence="1" id="KW-1003">Cell membrane</keyword>
<evidence type="ECO:0000256" key="6">
    <source>
        <dbReference type="SAM" id="Phobius"/>
    </source>
</evidence>
<evidence type="ECO:0000313" key="8">
    <source>
        <dbReference type="EMBL" id="OGN04752.1"/>
    </source>
</evidence>
<feature type="transmembrane region" description="Helical" evidence="6">
    <location>
        <begin position="20"/>
        <end position="43"/>
    </location>
</feature>
<reference evidence="8 9" key="1">
    <citation type="journal article" date="2016" name="Nat. Commun.">
        <title>Thousands of microbial genomes shed light on interconnected biogeochemical processes in an aquifer system.</title>
        <authorList>
            <person name="Anantharaman K."/>
            <person name="Brown C.T."/>
            <person name="Hug L.A."/>
            <person name="Sharon I."/>
            <person name="Castelle C.J."/>
            <person name="Probst A.J."/>
            <person name="Thomas B.C."/>
            <person name="Singh A."/>
            <person name="Wilkins M.J."/>
            <person name="Karaoz U."/>
            <person name="Brodie E.L."/>
            <person name="Williams K.H."/>
            <person name="Hubbard S.S."/>
            <person name="Banfield J.F."/>
        </authorList>
    </citation>
    <scope>NUCLEOTIDE SEQUENCE [LARGE SCALE GENOMIC DNA]</scope>
</reference>
<evidence type="ECO:0000256" key="1">
    <source>
        <dbReference type="ARBA" id="ARBA00022475"/>
    </source>
</evidence>
<keyword evidence="4 6" id="KW-1133">Transmembrane helix</keyword>
<dbReference type="Pfam" id="PF08478">
    <property type="entry name" value="POTRA_1"/>
    <property type="match status" value="1"/>
</dbReference>
<dbReference type="AlphaFoldDB" id="A0A1F8EV68"/>
<gene>
    <name evidence="8" type="ORF">A2831_01305</name>
</gene>
<evidence type="ECO:0000256" key="3">
    <source>
        <dbReference type="ARBA" id="ARBA00022692"/>
    </source>
</evidence>
<comment type="caution">
    <text evidence="8">The sequence shown here is derived from an EMBL/GenBank/DDBJ whole genome shotgun (WGS) entry which is preliminary data.</text>
</comment>
<dbReference type="Proteomes" id="UP000177507">
    <property type="component" value="Unassembled WGS sequence"/>
</dbReference>
<keyword evidence="5" id="KW-0131">Cell cycle</keyword>
<keyword evidence="3 6" id="KW-0812">Transmembrane</keyword>
<dbReference type="EMBL" id="MGJI01000018">
    <property type="protein sequence ID" value="OGN04752.1"/>
    <property type="molecule type" value="Genomic_DNA"/>
</dbReference>
<dbReference type="InterPro" id="IPR013685">
    <property type="entry name" value="POTRA_FtsQ_type"/>
</dbReference>